<name>A0AAW0E6B7_9AGAR</name>
<dbReference type="GO" id="GO:0005886">
    <property type="term" value="C:plasma membrane"/>
    <property type="evidence" value="ECO:0007669"/>
    <property type="project" value="TreeGrafter"/>
</dbReference>
<feature type="transmembrane region" description="Helical" evidence="6">
    <location>
        <begin position="208"/>
        <end position="231"/>
    </location>
</feature>
<feature type="region of interest" description="Disordered" evidence="5">
    <location>
        <begin position="313"/>
        <end position="336"/>
    </location>
</feature>
<proteinExistence type="predicted"/>
<comment type="subcellular location">
    <subcellularLocation>
        <location evidence="1">Membrane</location>
        <topology evidence="1">Multi-pass membrane protein</topology>
    </subcellularLocation>
</comment>
<feature type="transmembrane region" description="Helical" evidence="6">
    <location>
        <begin position="153"/>
        <end position="171"/>
    </location>
</feature>
<keyword evidence="3 6" id="KW-1133">Transmembrane helix</keyword>
<dbReference type="AlphaFoldDB" id="A0AAW0E6B7"/>
<feature type="transmembrane region" description="Helical" evidence="6">
    <location>
        <begin position="97"/>
        <end position="121"/>
    </location>
</feature>
<dbReference type="PANTHER" id="PTHR23112:SF37">
    <property type="entry name" value="G PROTEIN-COUPLED RECEPTOR GPR1"/>
    <property type="match status" value="1"/>
</dbReference>
<dbReference type="GO" id="GO:0007189">
    <property type="term" value="P:adenylate cyclase-activating G protein-coupled receptor signaling pathway"/>
    <property type="evidence" value="ECO:0007669"/>
    <property type="project" value="TreeGrafter"/>
</dbReference>
<evidence type="ECO:0000256" key="1">
    <source>
        <dbReference type="ARBA" id="ARBA00004141"/>
    </source>
</evidence>
<keyword evidence="4 6" id="KW-0472">Membrane</keyword>
<dbReference type="EMBL" id="JAWWNJ010000003">
    <property type="protein sequence ID" value="KAK7059797.1"/>
    <property type="molecule type" value="Genomic_DNA"/>
</dbReference>
<comment type="caution">
    <text evidence="7">The sequence shown here is derived from an EMBL/GenBank/DDBJ whole genome shotgun (WGS) entry which is preliminary data.</text>
</comment>
<dbReference type="Proteomes" id="UP001362999">
    <property type="component" value="Unassembled WGS sequence"/>
</dbReference>
<evidence type="ECO:0000256" key="3">
    <source>
        <dbReference type="ARBA" id="ARBA00022989"/>
    </source>
</evidence>
<keyword evidence="8" id="KW-1185">Reference proteome</keyword>
<reference evidence="7 8" key="1">
    <citation type="journal article" date="2024" name="J Genomics">
        <title>Draft genome sequencing and assembly of Favolaschia claudopus CIRM-BRFM 2984 isolated from oak limbs.</title>
        <authorList>
            <person name="Navarro D."/>
            <person name="Drula E."/>
            <person name="Chaduli D."/>
            <person name="Cazenave R."/>
            <person name="Ahrendt S."/>
            <person name="Wang J."/>
            <person name="Lipzen A."/>
            <person name="Daum C."/>
            <person name="Barry K."/>
            <person name="Grigoriev I.V."/>
            <person name="Favel A."/>
            <person name="Rosso M.N."/>
            <person name="Martin F."/>
        </authorList>
    </citation>
    <scope>NUCLEOTIDE SEQUENCE [LARGE SCALE GENOMIC DNA]</scope>
    <source>
        <strain evidence="7 8">CIRM-BRFM 2984</strain>
    </source>
</reference>
<accession>A0AAW0E6B7</accession>
<gene>
    <name evidence="7" type="ORF">R3P38DRAFT_2837929</name>
</gene>
<protein>
    <submittedName>
        <fullName evidence="7">Git3 domain-containing protein</fullName>
    </submittedName>
</protein>
<dbReference type="GO" id="GO:0004930">
    <property type="term" value="F:G protein-coupled receptor activity"/>
    <property type="evidence" value="ECO:0007669"/>
    <property type="project" value="TreeGrafter"/>
</dbReference>
<sequence length="336" mass="37595">MAYPEFAGVLCLALVALLSLSSVVFYFLRPSLRLHHYHNTHISGYFQSLLVANGIQAFGTVMNFKWAADKGVTSGPFCSAQVHLFNLLFLRLKTTKVGFWCTLVIGWIFVALIVGIGPAALQTRSKGPYFGVTGAWCWITSNYPQEQILLEYLLEYLSAGLGFVLHATIFLRMRGNLLQEDGKWTLRFVPRGESWQLSMRRDIVDSTMLQVVQQMMWCIVYTLLIVPISLARLSQFAGARVPFSITIIAAMIFNMTGFANVLLFASTRKLLPASDELPEFNVARKEIRKSVWVAGGVTPFTITRSETAESFNAERLERAGSANSSRRSSLDEKPTQ</sequence>
<keyword evidence="2 6" id="KW-0812">Transmembrane</keyword>
<feature type="transmembrane region" description="Helical" evidence="6">
    <location>
        <begin position="243"/>
        <end position="265"/>
    </location>
</feature>
<evidence type="ECO:0000256" key="2">
    <source>
        <dbReference type="ARBA" id="ARBA00022692"/>
    </source>
</evidence>
<evidence type="ECO:0000256" key="6">
    <source>
        <dbReference type="SAM" id="Phobius"/>
    </source>
</evidence>
<evidence type="ECO:0000256" key="4">
    <source>
        <dbReference type="ARBA" id="ARBA00023136"/>
    </source>
</evidence>
<evidence type="ECO:0000313" key="8">
    <source>
        <dbReference type="Proteomes" id="UP001362999"/>
    </source>
</evidence>
<evidence type="ECO:0000313" key="7">
    <source>
        <dbReference type="EMBL" id="KAK7059797.1"/>
    </source>
</evidence>
<feature type="transmembrane region" description="Helical" evidence="6">
    <location>
        <begin position="6"/>
        <end position="28"/>
    </location>
</feature>
<evidence type="ECO:0000256" key="5">
    <source>
        <dbReference type="SAM" id="MobiDB-lite"/>
    </source>
</evidence>
<dbReference type="PANTHER" id="PTHR23112">
    <property type="entry name" value="G PROTEIN-COUPLED RECEPTOR 157-RELATED"/>
    <property type="match status" value="1"/>
</dbReference>
<organism evidence="7 8">
    <name type="scientific">Favolaschia claudopus</name>
    <dbReference type="NCBI Taxonomy" id="2862362"/>
    <lineage>
        <taxon>Eukaryota</taxon>
        <taxon>Fungi</taxon>
        <taxon>Dikarya</taxon>
        <taxon>Basidiomycota</taxon>
        <taxon>Agaricomycotina</taxon>
        <taxon>Agaricomycetes</taxon>
        <taxon>Agaricomycetidae</taxon>
        <taxon>Agaricales</taxon>
        <taxon>Marasmiineae</taxon>
        <taxon>Mycenaceae</taxon>
        <taxon>Favolaschia</taxon>
    </lineage>
</organism>